<protein>
    <submittedName>
        <fullName evidence="4">Dual specificity protein phosphatase 19</fullName>
    </submittedName>
</protein>
<evidence type="ECO:0000259" key="1">
    <source>
        <dbReference type="PROSITE" id="PS50054"/>
    </source>
</evidence>
<dbReference type="CDD" id="cd14498">
    <property type="entry name" value="DSP"/>
    <property type="match status" value="1"/>
</dbReference>
<dbReference type="InterPro" id="IPR020422">
    <property type="entry name" value="TYR_PHOSPHATASE_DUAL_dom"/>
</dbReference>
<feature type="domain" description="Tyrosine specific protein phosphatases" evidence="2">
    <location>
        <begin position="116"/>
        <end position="176"/>
    </location>
</feature>
<accession>A0ABM1MWL3</accession>
<organism evidence="3 4">
    <name type="scientific">Nicrophorus vespilloides</name>
    <name type="common">Boreal carrion beetle</name>
    <dbReference type="NCBI Taxonomy" id="110193"/>
    <lineage>
        <taxon>Eukaryota</taxon>
        <taxon>Metazoa</taxon>
        <taxon>Ecdysozoa</taxon>
        <taxon>Arthropoda</taxon>
        <taxon>Hexapoda</taxon>
        <taxon>Insecta</taxon>
        <taxon>Pterygota</taxon>
        <taxon>Neoptera</taxon>
        <taxon>Endopterygota</taxon>
        <taxon>Coleoptera</taxon>
        <taxon>Polyphaga</taxon>
        <taxon>Staphyliniformia</taxon>
        <taxon>Silphidae</taxon>
        <taxon>Nicrophorinae</taxon>
        <taxon>Nicrophorus</taxon>
    </lineage>
</organism>
<dbReference type="PROSITE" id="PS50054">
    <property type="entry name" value="TYR_PHOSPHATASE_DUAL"/>
    <property type="match status" value="1"/>
</dbReference>
<dbReference type="InterPro" id="IPR029021">
    <property type="entry name" value="Prot-tyrosine_phosphatase-like"/>
</dbReference>
<reference evidence="4" key="1">
    <citation type="submission" date="2025-08" db="UniProtKB">
        <authorList>
            <consortium name="RefSeq"/>
        </authorList>
    </citation>
    <scope>IDENTIFICATION</scope>
    <source>
        <tissue evidence="4">Whole Larva</tissue>
    </source>
</reference>
<dbReference type="PANTHER" id="PTHR46377:SF1">
    <property type="entry name" value="DUAL SPECIFICITY PROTEIN PHOSPHATASE 19"/>
    <property type="match status" value="1"/>
</dbReference>
<dbReference type="SMART" id="SM00195">
    <property type="entry name" value="DSPc"/>
    <property type="match status" value="1"/>
</dbReference>
<dbReference type="Proteomes" id="UP000695000">
    <property type="component" value="Unplaced"/>
</dbReference>
<dbReference type="InterPro" id="IPR000387">
    <property type="entry name" value="Tyr_Pase_dom"/>
</dbReference>
<evidence type="ECO:0000313" key="4">
    <source>
        <dbReference type="RefSeq" id="XP_017778963.1"/>
    </source>
</evidence>
<proteinExistence type="predicted"/>
<dbReference type="RefSeq" id="XP_017778963.1">
    <property type="nucleotide sequence ID" value="XM_017923474.1"/>
</dbReference>
<feature type="domain" description="Tyrosine-protein phosphatase" evidence="1">
    <location>
        <begin position="56"/>
        <end position="189"/>
    </location>
</feature>
<dbReference type="InterPro" id="IPR000340">
    <property type="entry name" value="Dual-sp_phosphatase_cat-dom"/>
</dbReference>
<dbReference type="Gene3D" id="3.90.190.10">
    <property type="entry name" value="Protein tyrosine phosphatase superfamily"/>
    <property type="match status" value="1"/>
</dbReference>
<dbReference type="PROSITE" id="PS50056">
    <property type="entry name" value="TYR_PHOSPHATASE_2"/>
    <property type="match status" value="1"/>
</dbReference>
<dbReference type="Pfam" id="PF00782">
    <property type="entry name" value="DSPc"/>
    <property type="match status" value="1"/>
</dbReference>
<evidence type="ECO:0000259" key="2">
    <source>
        <dbReference type="PROSITE" id="PS50056"/>
    </source>
</evidence>
<dbReference type="PANTHER" id="PTHR46377">
    <property type="entry name" value="DUAL SPECIFICITY PROTEIN PHOSPHATASE 19"/>
    <property type="match status" value="1"/>
</dbReference>
<keyword evidence="3" id="KW-1185">Reference proteome</keyword>
<dbReference type="GeneID" id="108564426"/>
<sequence>MSFLDQILRKRLKRTRTVVTQLDGSRTLVSSEGGEPEVRLSPATSGYVVDRSPDAIPARVLDNLFVGSQDCCDPDTLIRFGIIAVLSVGVEAPVHAPEGVTYKFMECLDLPDTSLPELLHECSLFIEAESKVGGVLVHCNAGVSRSVTIVVGYLITRLGYDFATAMALVRAARPSAKPNVGFDRQLRLL</sequence>
<gene>
    <name evidence="4" type="primary">LOC108564426</name>
</gene>
<evidence type="ECO:0000313" key="3">
    <source>
        <dbReference type="Proteomes" id="UP000695000"/>
    </source>
</evidence>
<name>A0ABM1MWL3_NICVS</name>
<dbReference type="SUPFAM" id="SSF52799">
    <property type="entry name" value="(Phosphotyrosine protein) phosphatases II"/>
    <property type="match status" value="1"/>
</dbReference>